<organism evidence="2 3">
    <name type="scientific">Ogataea philodendri</name>
    <dbReference type="NCBI Taxonomy" id="1378263"/>
    <lineage>
        <taxon>Eukaryota</taxon>
        <taxon>Fungi</taxon>
        <taxon>Dikarya</taxon>
        <taxon>Ascomycota</taxon>
        <taxon>Saccharomycotina</taxon>
        <taxon>Pichiomycetes</taxon>
        <taxon>Pichiales</taxon>
        <taxon>Pichiaceae</taxon>
        <taxon>Ogataea</taxon>
    </lineage>
</organism>
<accession>A0A9P8NYU4</accession>
<reference evidence="2" key="1">
    <citation type="journal article" date="2021" name="Open Biol.">
        <title>Shared evolutionary footprints suggest mitochondrial oxidative damage underlies multiple complex I losses in fungi.</title>
        <authorList>
            <person name="Schikora-Tamarit M.A."/>
            <person name="Marcet-Houben M."/>
            <person name="Nosek J."/>
            <person name="Gabaldon T."/>
        </authorList>
    </citation>
    <scope>NUCLEOTIDE SEQUENCE</scope>
    <source>
        <strain evidence="2">CBS6075</strain>
    </source>
</reference>
<evidence type="ECO:0000313" key="3">
    <source>
        <dbReference type="Proteomes" id="UP000769157"/>
    </source>
</evidence>
<evidence type="ECO:0000256" key="1">
    <source>
        <dbReference type="SAM" id="MobiDB-lite"/>
    </source>
</evidence>
<dbReference type="EMBL" id="JAEUBE010000414">
    <property type="protein sequence ID" value="KAH3661974.1"/>
    <property type="molecule type" value="Genomic_DNA"/>
</dbReference>
<feature type="compositionally biased region" description="Polar residues" evidence="1">
    <location>
        <begin position="44"/>
        <end position="53"/>
    </location>
</feature>
<comment type="caution">
    <text evidence="2">The sequence shown here is derived from an EMBL/GenBank/DDBJ whole genome shotgun (WGS) entry which is preliminary data.</text>
</comment>
<keyword evidence="3" id="KW-1185">Reference proteome</keyword>
<protein>
    <submittedName>
        <fullName evidence="2">Uncharacterized protein</fullName>
    </submittedName>
</protein>
<feature type="region of interest" description="Disordered" evidence="1">
    <location>
        <begin position="159"/>
        <end position="186"/>
    </location>
</feature>
<dbReference type="GeneID" id="70238117"/>
<dbReference type="OrthoDB" id="3995115at2759"/>
<name>A0A9P8NYU4_9ASCO</name>
<dbReference type="AlphaFoldDB" id="A0A9P8NYU4"/>
<proteinExistence type="predicted"/>
<evidence type="ECO:0000313" key="2">
    <source>
        <dbReference type="EMBL" id="KAH3661974.1"/>
    </source>
</evidence>
<feature type="region of interest" description="Disordered" evidence="1">
    <location>
        <begin position="29"/>
        <end position="95"/>
    </location>
</feature>
<feature type="compositionally biased region" description="Polar residues" evidence="1">
    <location>
        <begin position="61"/>
        <end position="72"/>
    </location>
</feature>
<dbReference type="Proteomes" id="UP000769157">
    <property type="component" value="Unassembled WGS sequence"/>
</dbReference>
<sequence length="261" mass="29271">MSDKSNSKPPALDLGKHHKSDFESIAYKIVSPGLPPLSDKNRTAVRQSKSIEAQQKRLISERTQSTTPTEPSRSPREGLGKSLPRLRRARVPPPLDVTNHGSWRYGSAMRSAPLRGHRMVARPYPVPQMVYMPPAVPYYVPPVAPRFHQVNIHKGHYVVSQQPASPDEAEPENENDVCEKSNETSFDDDVESCAIEDGAVASPPVHDKEPPVSLVSGELRLGTEIYTYQLPLHQEHKDSKDQWLRLCGTIFDDYIARTEYS</sequence>
<dbReference type="RefSeq" id="XP_046059078.1">
    <property type="nucleotide sequence ID" value="XM_046207412.1"/>
</dbReference>
<reference evidence="2" key="2">
    <citation type="submission" date="2021-01" db="EMBL/GenBank/DDBJ databases">
        <authorList>
            <person name="Schikora-Tamarit M.A."/>
        </authorList>
    </citation>
    <scope>NUCLEOTIDE SEQUENCE</scope>
    <source>
        <strain evidence="2">CBS6075</strain>
    </source>
</reference>
<feature type="compositionally biased region" description="Acidic residues" evidence="1">
    <location>
        <begin position="167"/>
        <end position="176"/>
    </location>
</feature>
<gene>
    <name evidence="2" type="ORF">OGAPHI_006153</name>
</gene>